<feature type="domain" description="Histidine kinase" evidence="9">
    <location>
        <begin position="877"/>
        <end position="1068"/>
    </location>
</feature>
<protein>
    <recommendedName>
        <fullName evidence="2">histidine kinase</fullName>
        <ecNumber evidence="2">2.7.13.3</ecNumber>
    </recommendedName>
</protein>
<accession>A0ABW7N807</accession>
<dbReference type="GO" id="GO:0016301">
    <property type="term" value="F:kinase activity"/>
    <property type="evidence" value="ECO:0007669"/>
    <property type="project" value="UniProtKB-KW"/>
</dbReference>
<keyword evidence="8" id="KW-0812">Transmembrane</keyword>
<keyword evidence="4" id="KW-0808">Transferase</keyword>
<evidence type="ECO:0000259" key="9">
    <source>
        <dbReference type="PROSITE" id="PS50109"/>
    </source>
</evidence>
<dbReference type="Gene3D" id="2.130.10.10">
    <property type="entry name" value="YVTN repeat-like/Quinoprotein amine dehydrogenase"/>
    <property type="match status" value="2"/>
</dbReference>
<evidence type="ECO:0000256" key="4">
    <source>
        <dbReference type="ARBA" id="ARBA00022679"/>
    </source>
</evidence>
<comment type="catalytic activity">
    <reaction evidence="1">
        <text>ATP + protein L-histidine = ADP + protein N-phospho-L-histidine.</text>
        <dbReference type="EC" id="2.7.13.3"/>
    </reaction>
</comment>
<reference evidence="10 11" key="1">
    <citation type="journal article" date="2013" name="Int. J. Syst. Evol. Microbiol.">
        <title>Marinoscillum luteum sp. nov., isolated from marine sediment.</title>
        <authorList>
            <person name="Cha I.T."/>
            <person name="Park S.J."/>
            <person name="Kim S.J."/>
            <person name="Kim J.G."/>
            <person name="Jung M.Y."/>
            <person name="Shin K.S."/>
            <person name="Kwon K.K."/>
            <person name="Yang S.H."/>
            <person name="Seo Y.S."/>
            <person name="Rhee S.K."/>
        </authorList>
    </citation>
    <scope>NUCLEOTIDE SEQUENCE [LARGE SCALE GENOMIC DNA]</scope>
    <source>
        <strain evidence="10 11">KCTC 23939</strain>
    </source>
</reference>
<dbReference type="SUPFAM" id="SSF50998">
    <property type="entry name" value="Quinoprotein alcohol dehydrogenase-like"/>
    <property type="match status" value="1"/>
</dbReference>
<dbReference type="Gene3D" id="3.30.565.10">
    <property type="entry name" value="Histidine kinase-like ATPase, C-terminal domain"/>
    <property type="match status" value="1"/>
</dbReference>
<feature type="transmembrane region" description="Helical" evidence="8">
    <location>
        <begin position="818"/>
        <end position="834"/>
    </location>
</feature>
<dbReference type="InterPro" id="IPR013783">
    <property type="entry name" value="Ig-like_fold"/>
</dbReference>
<gene>
    <name evidence="10" type="ORF">ACHKAR_09240</name>
</gene>
<evidence type="ECO:0000256" key="3">
    <source>
        <dbReference type="ARBA" id="ARBA00022553"/>
    </source>
</evidence>
<sequence>MRQPESISYPARACCFGKGHFYVVYGIIWAWIFFPFSGFSQVKYDWRPLPDVKAIKSYSDQFPAQVKKHPPDPAPPVIREVYLDEQPEFVTSIQPDLLSRLHFEAYELTLDQRIDIPNGMVFKDISNSNIKYLDQAHGLLTNDISVIAEDKDGLIYLGSSKGLLVFNGKELSVYQGNSAFSLTGIRSLWFDAEGKLWVATDINICYIQNQKIFVPEMDFGPTHLQGFSESSATGEFFIFTVYHGLFILKEGQMYQYNAGLPTPHVSCAIRTDDGRLWFAFGNSGFGYIQKDSLFMYKREGIENSPRSLLEVGGELWLGQFRGKLMKHRNDSLFNVLLNDRRRHHIYSFASNEQGLWFPDYAEGVYLIKKNGEYDFIGEEHGLNGRVSFTLMADAFENIWGADAGNGISRIDELAFRPTRKFVSNHGIFQIEPDVYGNSWYFMNGGGLISESEEGYVEYLNSDRYSTSGAVSGDSVWISSETLGLTVLKDGVFTTYRMKKDEELDSTIYDIKMDANGRIWGWNYANRLYSFRNGQFYNFSSAPDLKDFKFINVLQTTDKTIYAVALNNGVIAISNNKYAHLNMDNGLFSDQISFVFQDESGNTWFCASGRVQVVDAQGQSTVYQIKETESNPILQILETERGSFMATTASGLLLMEKDQEGLTHKFYGKENGLKLIGNRMITRDRQGRILIGGGTSLKTFDPYYLKSDKSRPRLTLNRVLADGVEVDRDHLEVEQEKVVNFVFNKIFWGQQSDLVYKLQHRSRSGNWNHVSSNVISFKELQYGNYELLVYAEGEGRKSEELQFKFTILPFWYQTDGAKLMYFLLAVTLIVGYIFYRESRARMAKIRLQKLVDERTAELQVEKLNVVRQLQQKEILMQEVHHRVKNNLTFLKSLLYLRARASKDAEVRLILDECQARIQSMALVHQNLYDVQDASEVDFDLFLRELFFELESMFDQDRSNINIELAVSDFKVDVKLSVFLGLILNEMITNSFKYAFPNGEEGRILVRLSQMSEHFELTYADSGLGFGESFDFKTSTGFGFKLINILLNQIDAQMQYVNNGMTTFTIVIPK</sequence>
<evidence type="ECO:0000256" key="1">
    <source>
        <dbReference type="ARBA" id="ARBA00000085"/>
    </source>
</evidence>
<keyword evidence="7" id="KW-0067">ATP-binding</keyword>
<evidence type="ECO:0000313" key="10">
    <source>
        <dbReference type="EMBL" id="MFH6983622.1"/>
    </source>
</evidence>
<keyword evidence="3" id="KW-0597">Phosphoprotein</keyword>
<dbReference type="InterPro" id="IPR036890">
    <property type="entry name" value="HATPase_C_sf"/>
</dbReference>
<dbReference type="EC" id="2.7.13.3" evidence="2"/>
<dbReference type="SUPFAM" id="SSF55874">
    <property type="entry name" value="ATPase domain of HSP90 chaperone/DNA topoisomerase II/histidine kinase"/>
    <property type="match status" value="1"/>
</dbReference>
<organism evidence="10 11">
    <name type="scientific">Marinoscillum luteum</name>
    <dbReference type="NCBI Taxonomy" id="861051"/>
    <lineage>
        <taxon>Bacteria</taxon>
        <taxon>Pseudomonadati</taxon>
        <taxon>Bacteroidota</taxon>
        <taxon>Cytophagia</taxon>
        <taxon>Cytophagales</taxon>
        <taxon>Reichenbachiellaceae</taxon>
        <taxon>Marinoscillum</taxon>
    </lineage>
</organism>
<name>A0ABW7N807_9BACT</name>
<dbReference type="EMBL" id="JBIPKE010000015">
    <property type="protein sequence ID" value="MFH6983622.1"/>
    <property type="molecule type" value="Genomic_DNA"/>
</dbReference>
<dbReference type="Pfam" id="PF07568">
    <property type="entry name" value="HisKA_2"/>
    <property type="match status" value="1"/>
</dbReference>
<dbReference type="PANTHER" id="PTHR41523:SF8">
    <property type="entry name" value="ETHYLENE RESPONSE SENSOR PROTEIN"/>
    <property type="match status" value="1"/>
</dbReference>
<dbReference type="Gene3D" id="2.60.40.10">
    <property type="entry name" value="Immunoglobulins"/>
    <property type="match status" value="1"/>
</dbReference>
<dbReference type="InterPro" id="IPR011495">
    <property type="entry name" value="Sig_transdc_His_kin_sub2_dim/P"/>
</dbReference>
<dbReference type="Pfam" id="PF02518">
    <property type="entry name" value="HATPase_c"/>
    <property type="match status" value="1"/>
</dbReference>
<evidence type="ECO:0000313" key="11">
    <source>
        <dbReference type="Proteomes" id="UP001610063"/>
    </source>
</evidence>
<dbReference type="Gene3D" id="3.30.450.20">
    <property type="entry name" value="PAS domain"/>
    <property type="match status" value="1"/>
</dbReference>
<keyword evidence="8" id="KW-0472">Membrane</keyword>
<keyword evidence="5" id="KW-0547">Nucleotide-binding</keyword>
<dbReference type="InterPro" id="IPR011047">
    <property type="entry name" value="Quinoprotein_ADH-like_sf"/>
</dbReference>
<keyword evidence="6 10" id="KW-0418">Kinase</keyword>
<dbReference type="Proteomes" id="UP001610063">
    <property type="component" value="Unassembled WGS sequence"/>
</dbReference>
<dbReference type="SUPFAM" id="SSF63829">
    <property type="entry name" value="Calcium-dependent phosphotriesterase"/>
    <property type="match status" value="1"/>
</dbReference>
<dbReference type="PROSITE" id="PS50109">
    <property type="entry name" value="HIS_KIN"/>
    <property type="match status" value="1"/>
</dbReference>
<evidence type="ECO:0000256" key="5">
    <source>
        <dbReference type="ARBA" id="ARBA00022741"/>
    </source>
</evidence>
<evidence type="ECO:0000256" key="6">
    <source>
        <dbReference type="ARBA" id="ARBA00022777"/>
    </source>
</evidence>
<keyword evidence="11" id="KW-1185">Reference proteome</keyword>
<evidence type="ECO:0000256" key="7">
    <source>
        <dbReference type="ARBA" id="ARBA00022840"/>
    </source>
</evidence>
<dbReference type="InterPro" id="IPR005467">
    <property type="entry name" value="His_kinase_dom"/>
</dbReference>
<dbReference type="PANTHER" id="PTHR41523">
    <property type="entry name" value="TWO-COMPONENT SYSTEM SENSOR PROTEIN"/>
    <property type="match status" value="1"/>
</dbReference>
<comment type="caution">
    <text evidence="10">The sequence shown here is derived from an EMBL/GenBank/DDBJ whole genome shotgun (WGS) entry which is preliminary data.</text>
</comment>
<proteinExistence type="predicted"/>
<evidence type="ECO:0000256" key="2">
    <source>
        <dbReference type="ARBA" id="ARBA00012438"/>
    </source>
</evidence>
<evidence type="ECO:0000256" key="8">
    <source>
        <dbReference type="SAM" id="Phobius"/>
    </source>
</evidence>
<keyword evidence="8" id="KW-1133">Transmembrane helix</keyword>
<dbReference type="SMART" id="SM00387">
    <property type="entry name" value="HATPase_c"/>
    <property type="match status" value="1"/>
</dbReference>
<feature type="transmembrane region" description="Helical" evidence="8">
    <location>
        <begin position="21"/>
        <end position="39"/>
    </location>
</feature>
<dbReference type="InterPro" id="IPR003594">
    <property type="entry name" value="HATPase_dom"/>
</dbReference>
<dbReference type="InterPro" id="IPR015943">
    <property type="entry name" value="WD40/YVTN_repeat-like_dom_sf"/>
</dbReference>